<dbReference type="RefSeq" id="WP_185074558.1">
    <property type="nucleotide sequence ID" value="NZ_JACHMB010000001.1"/>
</dbReference>
<proteinExistence type="predicted"/>
<dbReference type="Proteomes" id="UP000579153">
    <property type="component" value="Unassembled WGS sequence"/>
</dbReference>
<keyword evidence="3" id="KW-1185">Reference proteome</keyword>
<dbReference type="GO" id="GO:0005829">
    <property type="term" value="C:cytosol"/>
    <property type="evidence" value="ECO:0007669"/>
    <property type="project" value="TreeGrafter"/>
</dbReference>
<dbReference type="PANTHER" id="PTHR11803">
    <property type="entry name" value="2-IMINOBUTANOATE/2-IMINOPROPANOATE DEAMINASE RIDA"/>
    <property type="match status" value="1"/>
</dbReference>
<protein>
    <submittedName>
        <fullName evidence="2">Enamine deaminase RidA (YjgF/YER057c/UK114 family)</fullName>
    </submittedName>
</protein>
<feature type="signal peptide" evidence="1">
    <location>
        <begin position="1"/>
        <end position="23"/>
    </location>
</feature>
<evidence type="ECO:0000256" key="1">
    <source>
        <dbReference type="SAM" id="SignalP"/>
    </source>
</evidence>
<evidence type="ECO:0000313" key="3">
    <source>
        <dbReference type="Proteomes" id="UP000579153"/>
    </source>
</evidence>
<dbReference type="Pfam" id="PF01042">
    <property type="entry name" value="Ribonuc_L-PSP"/>
    <property type="match status" value="1"/>
</dbReference>
<comment type="caution">
    <text evidence="2">The sequence shown here is derived from an EMBL/GenBank/DDBJ whole genome shotgun (WGS) entry which is preliminary data.</text>
</comment>
<dbReference type="SUPFAM" id="SSF55298">
    <property type="entry name" value="YjgF-like"/>
    <property type="match status" value="1"/>
</dbReference>
<accession>A0A7W9GCE9</accession>
<dbReference type="InterPro" id="IPR035959">
    <property type="entry name" value="RutC-like_sf"/>
</dbReference>
<sequence length="209" mass="21456">MKIRTIALPAAVVLVLGTGTAAAAPTWSPRPQEVKPFLPEGATNPAIADGVALGKQVASYTASGLGPAAGNPAAPADSPERYVDFPGAALPPGVTLTEAQALNVLKRVKANLTAAGLGLADVVSMRAYLEKPPGAESADFAGWNRAYRQFFANTDLATGRPVPVPLGTAPPAPPMEVNPARPARVTIEIANLPVAGWLVEVEVVAAYQH</sequence>
<reference evidence="2 3" key="1">
    <citation type="submission" date="2020-08" db="EMBL/GenBank/DDBJ databases">
        <title>Sequencing the genomes of 1000 actinobacteria strains.</title>
        <authorList>
            <person name="Klenk H.-P."/>
        </authorList>
    </citation>
    <scope>NUCLEOTIDE SEQUENCE [LARGE SCALE GENOMIC DNA]</scope>
    <source>
        <strain evidence="2 3">DSM 45507</strain>
    </source>
</reference>
<dbReference type="Gene3D" id="3.30.1330.40">
    <property type="entry name" value="RutC-like"/>
    <property type="match status" value="1"/>
</dbReference>
<feature type="chain" id="PRO_5031082263" evidence="1">
    <location>
        <begin position="24"/>
        <end position="209"/>
    </location>
</feature>
<dbReference type="EMBL" id="JACHMB010000001">
    <property type="protein sequence ID" value="MBB5781219.1"/>
    <property type="molecule type" value="Genomic_DNA"/>
</dbReference>
<organism evidence="2 3">
    <name type="scientific">Nonomuraea jabiensis</name>
    <dbReference type="NCBI Taxonomy" id="882448"/>
    <lineage>
        <taxon>Bacteria</taxon>
        <taxon>Bacillati</taxon>
        <taxon>Actinomycetota</taxon>
        <taxon>Actinomycetes</taxon>
        <taxon>Streptosporangiales</taxon>
        <taxon>Streptosporangiaceae</taxon>
        <taxon>Nonomuraea</taxon>
    </lineage>
</organism>
<dbReference type="InterPro" id="IPR006175">
    <property type="entry name" value="YjgF/YER057c/UK114"/>
</dbReference>
<keyword evidence="1" id="KW-0732">Signal</keyword>
<dbReference type="GO" id="GO:0019239">
    <property type="term" value="F:deaminase activity"/>
    <property type="evidence" value="ECO:0007669"/>
    <property type="project" value="TreeGrafter"/>
</dbReference>
<evidence type="ECO:0000313" key="2">
    <source>
        <dbReference type="EMBL" id="MBB5781219.1"/>
    </source>
</evidence>
<dbReference type="AlphaFoldDB" id="A0A7W9GCE9"/>
<name>A0A7W9GCE9_9ACTN</name>
<dbReference type="PANTHER" id="PTHR11803:SF59">
    <property type="entry name" value="ENDORIBONUCLEASE"/>
    <property type="match status" value="1"/>
</dbReference>
<gene>
    <name evidence="2" type="ORF">HD596_007975</name>
</gene>